<feature type="transmembrane region" description="Helical" evidence="2">
    <location>
        <begin position="228"/>
        <end position="249"/>
    </location>
</feature>
<dbReference type="InterPro" id="IPR008792">
    <property type="entry name" value="PQQD"/>
</dbReference>
<keyword evidence="2" id="KW-0812">Transmembrane</keyword>
<feature type="transmembrane region" description="Helical" evidence="2">
    <location>
        <begin position="256"/>
        <end position="278"/>
    </location>
</feature>
<proteinExistence type="predicted"/>
<dbReference type="EMBL" id="RDRB01000007">
    <property type="protein sequence ID" value="ROT99434.1"/>
    <property type="molecule type" value="Genomic_DNA"/>
</dbReference>
<feature type="coiled-coil region" evidence="1">
    <location>
        <begin position="527"/>
        <end position="554"/>
    </location>
</feature>
<accession>A0A3N2QW32</accession>
<dbReference type="OrthoDB" id="9759690at2"/>
<evidence type="ECO:0000256" key="1">
    <source>
        <dbReference type="SAM" id="Coils"/>
    </source>
</evidence>
<dbReference type="InterPro" id="IPR001193">
    <property type="entry name" value="MBTPS2"/>
</dbReference>
<dbReference type="Proteomes" id="UP000268016">
    <property type="component" value="Unassembled WGS sequence"/>
</dbReference>
<sequence>MAERFLSQLWYRVEGLTPRLRVHVTVHRHRYRGQPWYVLHDHASARVHRFTPAAYMVIGRFDGQTTVGAIWSELAETHDADAPSQDEVIQLLATLHQNDLIHYAGTPDVADLLDRYRKKSTELFKQNLTNPVSIRIPLWDPDAFLTRTLPAVRPFLGWVGLLLWLAVVTWGGLTAAQNWQALTRDITDQLLSAQNLLISLVSYPLLKALHELAHGYLTKVRGGEVRDMGIMFLVFFPVPYVDASAAAAFRNRWDRAAVSAGGIFIETFAAAVAMVIWASAEPGAIRAIAFNIVMIGGLSTLVVNGNPLLKFDGYYVLSDLIESPNFGTRANKYWGWLIQHRLFRARQLKEPVATPGERRWFLVYAPAAFVYRMVVMLGIALFVAGKYYFVGILIAAWSIFNALIKPGFKHLRHVLTAPGLRKVRGRAKAWTFGSIAAVLALLLFLPLPLRTDTEGVVWLPKTAHVRARAPGFLDLVPPARGAAVTPGETLAEMSLPTLDARLEELRWREEEQRRRLGVAEIADRGRAEVIRLELEDARAELAREMARRQDLTVRSPLAGTFQPVAPPGDLAGRWFAEGDLIGYVLPPRPEVLRVVVPQADIALVRERLERVEVRLAGHLSDRHETRVLRAVPQATTTLPSPVLGSLGGGRFLSLPGDEAGTETTEAVFIYDLAVPETLTEAPPYGLRVHVRFDHGTEPAGAQVWRRVRQLFIERFNA</sequence>
<keyword evidence="1" id="KW-0175">Coiled coil</keyword>
<name>A0A3N2QW32_9RHOB</name>
<dbReference type="GO" id="GO:0031293">
    <property type="term" value="P:membrane protein intracellular domain proteolysis"/>
    <property type="evidence" value="ECO:0007669"/>
    <property type="project" value="TreeGrafter"/>
</dbReference>
<feature type="transmembrane region" description="Helical" evidence="2">
    <location>
        <begin position="388"/>
        <end position="408"/>
    </location>
</feature>
<evidence type="ECO:0000313" key="4">
    <source>
        <dbReference type="Proteomes" id="UP000268016"/>
    </source>
</evidence>
<evidence type="ECO:0000313" key="3">
    <source>
        <dbReference type="EMBL" id="ROT99434.1"/>
    </source>
</evidence>
<dbReference type="Pfam" id="PF05402">
    <property type="entry name" value="PqqD"/>
    <property type="match status" value="1"/>
</dbReference>
<dbReference type="Gene3D" id="1.10.10.1150">
    <property type="entry name" value="Coenzyme PQQ synthesis protein D (PqqD)"/>
    <property type="match status" value="1"/>
</dbReference>
<dbReference type="GO" id="GO:0005737">
    <property type="term" value="C:cytoplasm"/>
    <property type="evidence" value="ECO:0007669"/>
    <property type="project" value="TreeGrafter"/>
</dbReference>
<comment type="caution">
    <text evidence="3">The sequence shown here is derived from an EMBL/GenBank/DDBJ whole genome shotgun (WGS) entry which is preliminary data.</text>
</comment>
<organism evidence="3 4">
    <name type="scientific">Histidinibacterium lentulum</name>
    <dbReference type="NCBI Taxonomy" id="2480588"/>
    <lineage>
        <taxon>Bacteria</taxon>
        <taxon>Pseudomonadati</taxon>
        <taxon>Pseudomonadota</taxon>
        <taxon>Alphaproteobacteria</taxon>
        <taxon>Rhodobacterales</taxon>
        <taxon>Paracoccaceae</taxon>
        <taxon>Histidinibacterium</taxon>
    </lineage>
</organism>
<feature type="transmembrane region" description="Helical" evidence="2">
    <location>
        <begin position="284"/>
        <end position="303"/>
    </location>
</feature>
<dbReference type="AlphaFoldDB" id="A0A3N2QW32"/>
<dbReference type="SUPFAM" id="SSF111369">
    <property type="entry name" value="HlyD-like secretion proteins"/>
    <property type="match status" value="1"/>
</dbReference>
<keyword evidence="2" id="KW-0472">Membrane</keyword>
<dbReference type="RefSeq" id="WP_123643028.1">
    <property type="nucleotide sequence ID" value="NZ_ML119087.1"/>
</dbReference>
<gene>
    <name evidence="3" type="ORF">EAT49_14540</name>
</gene>
<feature type="transmembrane region" description="Helical" evidence="2">
    <location>
        <begin position="155"/>
        <end position="173"/>
    </location>
</feature>
<keyword evidence="4" id="KW-1185">Reference proteome</keyword>
<feature type="transmembrane region" description="Helical" evidence="2">
    <location>
        <begin position="429"/>
        <end position="449"/>
    </location>
</feature>
<dbReference type="PANTHER" id="PTHR13325:SF3">
    <property type="entry name" value="MEMBRANE-BOUND TRANSCRIPTION FACTOR SITE-2 PROTEASE"/>
    <property type="match status" value="1"/>
</dbReference>
<feature type="transmembrane region" description="Helical" evidence="2">
    <location>
        <begin position="361"/>
        <end position="382"/>
    </location>
</feature>
<dbReference type="PANTHER" id="PTHR13325">
    <property type="entry name" value="PROTEASE M50 MEMBRANE-BOUND TRANSCRIPTION FACTOR SITE 2 PROTEASE"/>
    <property type="match status" value="1"/>
</dbReference>
<dbReference type="GO" id="GO:0016020">
    <property type="term" value="C:membrane"/>
    <property type="evidence" value="ECO:0007669"/>
    <property type="project" value="InterPro"/>
</dbReference>
<reference evidence="3 4" key="1">
    <citation type="submission" date="2018-10" db="EMBL/GenBank/DDBJ databases">
        <title>Histidinibacterium lentulum gen. nov., sp. nov., a marine bacterium from the culture broth of Picochlorum sp. 122.</title>
        <authorList>
            <person name="Wang G."/>
        </authorList>
    </citation>
    <scope>NUCLEOTIDE SEQUENCE [LARGE SCALE GENOMIC DNA]</scope>
    <source>
        <strain evidence="3 4">B17</strain>
    </source>
</reference>
<keyword evidence="2" id="KW-1133">Transmembrane helix</keyword>
<dbReference type="GO" id="GO:0004222">
    <property type="term" value="F:metalloendopeptidase activity"/>
    <property type="evidence" value="ECO:0007669"/>
    <property type="project" value="InterPro"/>
</dbReference>
<protein>
    <submittedName>
        <fullName evidence="3">Peptidase M50</fullName>
    </submittedName>
</protein>
<evidence type="ECO:0000256" key="2">
    <source>
        <dbReference type="SAM" id="Phobius"/>
    </source>
</evidence>
<dbReference type="InterPro" id="IPR041881">
    <property type="entry name" value="PqqD_sf"/>
</dbReference>